<dbReference type="Proteomes" id="UP000253934">
    <property type="component" value="Unassembled WGS sequence"/>
</dbReference>
<dbReference type="AlphaFoldDB" id="A0A369KXB3"/>
<evidence type="ECO:0000313" key="2">
    <source>
        <dbReference type="Proteomes" id="UP000253934"/>
    </source>
</evidence>
<reference evidence="1" key="1">
    <citation type="submission" date="2018-04" db="EMBL/GenBank/DDBJ databases">
        <title>Draft genome sequence of the Candidatus Spirobacillus cienkowskii, a pathogen of freshwater Daphnia species, reconstructed from hemolymph metagenomic reads.</title>
        <authorList>
            <person name="Bresciani L."/>
            <person name="Lemos L.N."/>
            <person name="Wale N."/>
            <person name="Lin J.Y."/>
            <person name="Fernandes G.R."/>
            <person name="Duffy M.A."/>
            <person name="Rodrigues J.M."/>
        </authorList>
    </citation>
    <scope>NUCLEOTIDE SEQUENCE [LARGE SCALE GENOMIC DNA]</scope>
    <source>
        <strain evidence="1">Binning01</strain>
    </source>
</reference>
<proteinExistence type="predicted"/>
<sequence>MINEEITLINKRFPALSNANKLIFLRQNNENNTQFSIVNDEIIEMPIYSKKKHNIIKYLHSVLNDGKNKVEIFSQIYFIDDDNITFDLAVNFNSPSEHRIFTCADAYLIVAISENEREFYLKIFNKLRKFGNSFNYCFIDVSAKTIINFKSNYSVSDVSFEMHHKSDNFFKLKEYEFDMKKIFY</sequence>
<keyword evidence="2" id="KW-1185">Reference proteome</keyword>
<comment type="caution">
    <text evidence="1">The sequence shown here is derived from an EMBL/GenBank/DDBJ whole genome shotgun (WGS) entry which is preliminary data.</text>
</comment>
<protein>
    <submittedName>
        <fullName evidence="1">Uncharacterized protein</fullName>
    </submittedName>
</protein>
<dbReference type="EMBL" id="QOVW01000001">
    <property type="protein sequence ID" value="RDB37355.1"/>
    <property type="molecule type" value="Genomic_DNA"/>
</dbReference>
<accession>A0A369KXB3</accession>
<gene>
    <name evidence="1" type="ORF">DCC88_00070</name>
</gene>
<organism evidence="1 2">
    <name type="scientific">Spirobacillus cienkowskii</name>
    <dbReference type="NCBI Taxonomy" id="495820"/>
    <lineage>
        <taxon>Bacteria</taxon>
        <taxon>Pseudomonadati</taxon>
        <taxon>Bdellovibrionota</taxon>
        <taxon>Oligoflexia</taxon>
        <taxon>Silvanigrellales</taxon>
        <taxon>Spirobacillus</taxon>
    </lineage>
</organism>
<evidence type="ECO:0000313" key="1">
    <source>
        <dbReference type="EMBL" id="RDB37355.1"/>
    </source>
</evidence>
<name>A0A369KXB3_9BACT</name>